<comment type="similarity">
    <text evidence="1">Belongs to the glycosyl hydrolase 1 family.</text>
</comment>
<keyword evidence="2" id="KW-0732">Signal</keyword>
<dbReference type="Proteomes" id="UP000800035">
    <property type="component" value="Unassembled WGS sequence"/>
</dbReference>
<evidence type="ECO:0000313" key="3">
    <source>
        <dbReference type="EMBL" id="KAF1959598.1"/>
    </source>
</evidence>
<dbReference type="EMBL" id="ML976984">
    <property type="protein sequence ID" value="KAF1959598.1"/>
    <property type="molecule type" value="Genomic_DNA"/>
</dbReference>
<gene>
    <name evidence="3" type="ORF">CC80DRAFT_590807</name>
</gene>
<evidence type="ECO:0000256" key="1">
    <source>
        <dbReference type="RuleBase" id="RU003690"/>
    </source>
</evidence>
<dbReference type="SUPFAM" id="SSF51445">
    <property type="entry name" value="(Trans)glycosidases"/>
    <property type="match status" value="1"/>
</dbReference>
<dbReference type="GO" id="GO:0005975">
    <property type="term" value="P:carbohydrate metabolic process"/>
    <property type="evidence" value="ECO:0007669"/>
    <property type="project" value="InterPro"/>
</dbReference>
<keyword evidence="4" id="KW-1185">Reference proteome</keyword>
<dbReference type="AlphaFoldDB" id="A0A6A5U4H0"/>
<dbReference type="InterPro" id="IPR017853">
    <property type="entry name" value="GH"/>
</dbReference>
<keyword evidence="3" id="KW-0378">Hydrolase</keyword>
<dbReference type="GO" id="GO:0008422">
    <property type="term" value="F:beta-glucosidase activity"/>
    <property type="evidence" value="ECO:0007669"/>
    <property type="project" value="TreeGrafter"/>
</dbReference>
<name>A0A6A5U4H0_9PLEO</name>
<reference evidence="3" key="1">
    <citation type="journal article" date="2020" name="Stud. Mycol.">
        <title>101 Dothideomycetes genomes: a test case for predicting lifestyles and emergence of pathogens.</title>
        <authorList>
            <person name="Haridas S."/>
            <person name="Albert R."/>
            <person name="Binder M."/>
            <person name="Bloem J."/>
            <person name="Labutti K."/>
            <person name="Salamov A."/>
            <person name="Andreopoulos B."/>
            <person name="Baker S."/>
            <person name="Barry K."/>
            <person name="Bills G."/>
            <person name="Bluhm B."/>
            <person name="Cannon C."/>
            <person name="Castanera R."/>
            <person name="Culley D."/>
            <person name="Daum C."/>
            <person name="Ezra D."/>
            <person name="Gonzalez J."/>
            <person name="Henrissat B."/>
            <person name="Kuo A."/>
            <person name="Liang C."/>
            <person name="Lipzen A."/>
            <person name="Lutzoni F."/>
            <person name="Magnuson J."/>
            <person name="Mondo S."/>
            <person name="Nolan M."/>
            <person name="Ohm R."/>
            <person name="Pangilinan J."/>
            <person name="Park H.-J."/>
            <person name="Ramirez L."/>
            <person name="Alfaro M."/>
            <person name="Sun H."/>
            <person name="Tritt A."/>
            <person name="Yoshinaga Y."/>
            <person name="Zwiers L.-H."/>
            <person name="Turgeon B."/>
            <person name="Goodwin S."/>
            <person name="Spatafora J."/>
            <person name="Crous P."/>
            <person name="Grigoriev I."/>
        </authorList>
    </citation>
    <scope>NUCLEOTIDE SEQUENCE</scope>
    <source>
        <strain evidence="3">CBS 675.92</strain>
    </source>
</reference>
<feature type="chain" id="PRO_5025616140" evidence="2">
    <location>
        <begin position="25"/>
        <end position="600"/>
    </location>
</feature>
<accession>A0A6A5U4H0</accession>
<proteinExistence type="inferred from homology"/>
<dbReference type="PANTHER" id="PTHR10353:SF53">
    <property type="entry name" value="BETA-1,4-GLUCOSIDASE (EUROFUNG)"/>
    <property type="match status" value="1"/>
</dbReference>
<protein>
    <submittedName>
        <fullName evidence="3">Glycoside hydrolase</fullName>
    </submittedName>
</protein>
<organism evidence="3 4">
    <name type="scientific">Byssothecium circinans</name>
    <dbReference type="NCBI Taxonomy" id="147558"/>
    <lineage>
        <taxon>Eukaryota</taxon>
        <taxon>Fungi</taxon>
        <taxon>Dikarya</taxon>
        <taxon>Ascomycota</taxon>
        <taxon>Pezizomycotina</taxon>
        <taxon>Dothideomycetes</taxon>
        <taxon>Pleosporomycetidae</taxon>
        <taxon>Pleosporales</taxon>
        <taxon>Massarineae</taxon>
        <taxon>Massarinaceae</taxon>
        <taxon>Byssothecium</taxon>
    </lineage>
</organism>
<evidence type="ECO:0000256" key="2">
    <source>
        <dbReference type="SAM" id="SignalP"/>
    </source>
</evidence>
<dbReference type="Pfam" id="PF00232">
    <property type="entry name" value="Glyco_hydro_1"/>
    <property type="match status" value="1"/>
</dbReference>
<sequence length="600" mass="66960">MRWISQSLLAALGHLTHLHAAASASNVTSETFLWPSYPELIYAVPVAKSNTTKTYAPNYQSLSGLYAHQKTTTWASVASPTDSSAKYGNVAWSAQWSIFSNITAPPFTTTMPPTPVASSELIKPTPFPFPEDPSIHEMTFPDGFVYGFAGAALQVEGAVKNEGRGPSLTEALLQKRYAVTPGGGPPDVTNLNYYLYKQDIARLAAVGVQTYSFSISWSRVVPFAVPGTPVNQEAIDHYNDLIDTILEYGMTPMVTLHHFDTPLYFQRSNITSWQSYDHPEFVQSFVNYAKIVLGHFSDRVPYWVTFNEPTLDAPNVKNWASSHNVVMAHSQVVHWYRDVIKGTGKWGLKVAFDAGGFALPLDPNNPEDVAAAERSLDFNVNYISNPLVLGIQPPETVLSTLGNRAPIFTDEELVLAKGTVDFYAFDLYRVSYTTYVEDGLDSCVQNRSHPRYPWCVNSIKNRDGWQVGVQSASIAYMMYQHLRTVLKYFSSRYPTELGILIAEFGFPPFGGIEMTVDNARTDLAQSTWYLSNLGEILKAINLDGVKMHGAIGWSWVDNWEWGQYHDKFGVQGFNSTTLERYYKRTIFDVVDFIRGHSAAG</sequence>
<dbReference type="Gene3D" id="3.20.20.80">
    <property type="entry name" value="Glycosidases"/>
    <property type="match status" value="1"/>
</dbReference>
<dbReference type="InterPro" id="IPR001360">
    <property type="entry name" value="Glyco_hydro_1"/>
</dbReference>
<evidence type="ECO:0000313" key="4">
    <source>
        <dbReference type="Proteomes" id="UP000800035"/>
    </source>
</evidence>
<dbReference type="PANTHER" id="PTHR10353">
    <property type="entry name" value="GLYCOSYL HYDROLASE"/>
    <property type="match status" value="1"/>
</dbReference>
<dbReference type="OrthoDB" id="65569at2759"/>
<feature type="signal peptide" evidence="2">
    <location>
        <begin position="1"/>
        <end position="24"/>
    </location>
</feature>